<dbReference type="SUPFAM" id="SSF48652">
    <property type="entry name" value="Tetraspanin"/>
    <property type="match status" value="1"/>
</dbReference>
<evidence type="ECO:0000313" key="9">
    <source>
        <dbReference type="Proteomes" id="UP001501920"/>
    </source>
</evidence>
<feature type="transmembrane region" description="Helical" evidence="7">
    <location>
        <begin position="211"/>
        <end position="236"/>
    </location>
</feature>
<dbReference type="InterPro" id="IPR018503">
    <property type="entry name" value="Tetraspanin_CS"/>
</dbReference>
<dbReference type="InterPro" id="IPR018499">
    <property type="entry name" value="Tetraspanin/Peripherin"/>
</dbReference>
<reference evidence="8" key="3">
    <citation type="submission" date="2025-09" db="UniProtKB">
        <authorList>
            <consortium name="Ensembl"/>
        </authorList>
    </citation>
    <scope>IDENTIFICATION</scope>
</reference>
<sequence>MAETFALTAFQNIIGISLFGCSTWILFDKSNFITVLNNEDVKVVAGGLFVIGLVVLAVSMLGYFGSYLENRCLIAFYMGFLIAIILGQVFITFLLLLRRNRMEVVLNETIDGWITEYGPNSTQTIRRLLDGVQQSAKCCGRQNISDWQTNILIQNYSDPNTEHIYPCSCFNGSCPAIPTDEMYLFGKSSESTEIYVTGCGKKIDDWLQMNILVIVGMDIGLLVIQILQFALGVHIYQNIGIKIKAQHSKKLLEDNAAPEPHLHHSDQSGSHTYDQQPPTTNNQEYAGQIYPYDQQNQHYHDPQASGHPCDQQHNAYAPVDSGQVYDQHQYQHYKCHLDPESTGHIYDHRQDNAYDQEYTGQSSDRYADQYNQFGNDQYSPQAYSGNYNQGYVQDYDSRNNYDCY</sequence>
<dbReference type="GeneTree" id="ENSGT00940000167105"/>
<accession>A0A3B4DLK1</accession>
<feature type="compositionally biased region" description="Polar residues" evidence="6">
    <location>
        <begin position="267"/>
        <end position="284"/>
    </location>
</feature>
<evidence type="ECO:0000256" key="7">
    <source>
        <dbReference type="SAM" id="Phobius"/>
    </source>
</evidence>
<feature type="region of interest" description="Disordered" evidence="6">
    <location>
        <begin position="296"/>
        <end position="316"/>
    </location>
</feature>
<dbReference type="GO" id="GO:0005886">
    <property type="term" value="C:plasma membrane"/>
    <property type="evidence" value="ECO:0007669"/>
    <property type="project" value="TreeGrafter"/>
</dbReference>
<proteinExistence type="inferred from homology"/>
<evidence type="ECO:0000256" key="5">
    <source>
        <dbReference type="ARBA" id="ARBA00023136"/>
    </source>
</evidence>
<dbReference type="Proteomes" id="UP001501920">
    <property type="component" value="Chromosome 1"/>
</dbReference>
<evidence type="ECO:0000256" key="2">
    <source>
        <dbReference type="ARBA" id="ARBA00006840"/>
    </source>
</evidence>
<dbReference type="Ensembl" id="ENSPNAT00000008002.2">
    <property type="protein sequence ID" value="ENSPNAP00000025277.1"/>
    <property type="gene ID" value="ENSPNAG00000010286.2"/>
</dbReference>
<evidence type="ECO:0000256" key="3">
    <source>
        <dbReference type="ARBA" id="ARBA00022692"/>
    </source>
</evidence>
<name>A0A3B4DLK1_PYGNA</name>
<reference evidence="8" key="2">
    <citation type="submission" date="2025-08" db="UniProtKB">
        <authorList>
            <consortium name="Ensembl"/>
        </authorList>
    </citation>
    <scope>IDENTIFICATION</scope>
</reference>
<keyword evidence="3 7" id="KW-0812">Transmembrane</keyword>
<comment type="subcellular location">
    <subcellularLocation>
        <location evidence="1">Membrane</location>
        <topology evidence="1">Multi-pass membrane protein</topology>
    </subcellularLocation>
</comment>
<dbReference type="Gene3D" id="1.10.1450.10">
    <property type="entry name" value="Tetraspanin"/>
    <property type="match status" value="1"/>
</dbReference>
<evidence type="ECO:0000256" key="4">
    <source>
        <dbReference type="ARBA" id="ARBA00022989"/>
    </source>
</evidence>
<protein>
    <submittedName>
        <fullName evidence="8">Uncharacterized protein</fullName>
    </submittedName>
</protein>
<feature type="transmembrane region" description="Helical" evidence="7">
    <location>
        <begin position="6"/>
        <end position="27"/>
    </location>
</feature>
<keyword evidence="4 7" id="KW-1133">Transmembrane helix</keyword>
<evidence type="ECO:0000256" key="1">
    <source>
        <dbReference type="ARBA" id="ARBA00004141"/>
    </source>
</evidence>
<reference evidence="8 9" key="1">
    <citation type="submission" date="2020-10" db="EMBL/GenBank/DDBJ databases">
        <title>Pygocentrus nattereri (red-bellied piranha) genome, fPygNat1, primary haplotype.</title>
        <authorList>
            <person name="Myers G."/>
            <person name="Meyer A."/>
            <person name="Karagic N."/>
            <person name="Pippel M."/>
            <person name="Winkler S."/>
            <person name="Tracey A."/>
            <person name="Wood J."/>
            <person name="Formenti G."/>
            <person name="Howe K."/>
            <person name="Fedrigo O."/>
            <person name="Jarvis E.D."/>
        </authorList>
    </citation>
    <scope>NUCLEOTIDE SEQUENCE [LARGE SCALE GENOMIC DNA]</scope>
</reference>
<dbReference type="PANTHER" id="PTHR19282:SF527">
    <property type="entry name" value="TETRASPANIN"/>
    <property type="match status" value="1"/>
</dbReference>
<feature type="transmembrane region" description="Helical" evidence="7">
    <location>
        <begin position="48"/>
        <end position="68"/>
    </location>
</feature>
<dbReference type="PANTHER" id="PTHR19282">
    <property type="entry name" value="TETRASPANIN"/>
    <property type="match status" value="1"/>
</dbReference>
<evidence type="ECO:0000313" key="8">
    <source>
        <dbReference type="Ensembl" id="ENSPNAP00000025277.1"/>
    </source>
</evidence>
<feature type="region of interest" description="Disordered" evidence="6">
    <location>
        <begin position="258"/>
        <end position="284"/>
    </location>
</feature>
<dbReference type="Pfam" id="PF00335">
    <property type="entry name" value="Tetraspanin"/>
    <property type="match status" value="1"/>
</dbReference>
<dbReference type="GeneID" id="108428156"/>
<dbReference type="InterPro" id="IPR008952">
    <property type="entry name" value="Tetraspanin_EC2_sf"/>
</dbReference>
<dbReference type="RefSeq" id="XP_037398599.1">
    <property type="nucleotide sequence ID" value="XM_037542702.1"/>
</dbReference>
<dbReference type="AlphaFoldDB" id="A0A3B4DLK1"/>
<keyword evidence="9" id="KW-1185">Reference proteome</keyword>
<keyword evidence="5 7" id="KW-0472">Membrane</keyword>
<dbReference type="PRINTS" id="PR00259">
    <property type="entry name" value="TMFOUR"/>
</dbReference>
<feature type="transmembrane region" description="Helical" evidence="7">
    <location>
        <begin position="74"/>
        <end position="97"/>
    </location>
</feature>
<comment type="similarity">
    <text evidence="2">Belongs to the tetraspanin (TM4SF) family.</text>
</comment>
<dbReference type="PROSITE" id="PS00421">
    <property type="entry name" value="TM4_1"/>
    <property type="match status" value="1"/>
</dbReference>
<evidence type="ECO:0000256" key="6">
    <source>
        <dbReference type="SAM" id="MobiDB-lite"/>
    </source>
</evidence>
<organism evidence="8 9">
    <name type="scientific">Pygocentrus nattereri</name>
    <name type="common">Red-bellied piranha</name>
    <dbReference type="NCBI Taxonomy" id="42514"/>
    <lineage>
        <taxon>Eukaryota</taxon>
        <taxon>Metazoa</taxon>
        <taxon>Chordata</taxon>
        <taxon>Craniata</taxon>
        <taxon>Vertebrata</taxon>
        <taxon>Euteleostomi</taxon>
        <taxon>Actinopterygii</taxon>
        <taxon>Neopterygii</taxon>
        <taxon>Teleostei</taxon>
        <taxon>Ostariophysi</taxon>
        <taxon>Characiformes</taxon>
        <taxon>Characoidei</taxon>
        <taxon>Pygocentrus</taxon>
    </lineage>
</organism>